<dbReference type="SUPFAM" id="SSF46689">
    <property type="entry name" value="Homeodomain-like"/>
    <property type="match status" value="2"/>
</dbReference>
<dbReference type="InterPro" id="IPR050109">
    <property type="entry name" value="HTH-type_TetR-like_transc_reg"/>
</dbReference>
<evidence type="ECO:0000313" key="7">
    <source>
        <dbReference type="EMBL" id="NDJ91918.1"/>
    </source>
</evidence>
<dbReference type="RefSeq" id="WP_162113303.1">
    <property type="nucleotide sequence ID" value="NZ_JAACYR010000147.1"/>
</dbReference>
<sequence length="429" mass="46772">MVITLGATNDPAERAGGQIRRRPKDRKAQITRAAAEAFSAQGYHATSMEAIASRVGISAPALYRHYPSKYHMFAVVVGALGQQLVDCTAFLLDVSDAELEQDPAAVLDRIVEALLETALLNRQAGGLYRWQGRYLQPDDQAKLLAQMATVNRRIQRPIGVLRPELNAVERWTLAASLLSVAGSILGHRLQLPDEEIRPMLIEAARALVATQLPQPGDVGVNRLTVWRIFTPDAGPYEALLHAAILLFGKKGYAETSVTEIAEAVGVPASGVYRYFSSKADILTTGLQRAMDRIAGEMSAIASVFADPREALARLVEAYVATVFANPELAAVYDTERVNLASAERELLRDSERAFMDTWAKPLIMVRPGLDSDHARFLVHMVAVLVDDLGRVARERKAKYGEDSDPGGPGYAQACLRKLMESIVFGPAQA</sequence>
<feature type="domain" description="HTH tetR-type" evidence="6">
    <location>
        <begin position="233"/>
        <end position="293"/>
    </location>
</feature>
<evidence type="ECO:0000256" key="1">
    <source>
        <dbReference type="ARBA" id="ARBA00011738"/>
    </source>
</evidence>
<reference evidence="7 8" key="1">
    <citation type="submission" date="2020-01" db="EMBL/GenBank/DDBJ databases">
        <authorList>
            <person name="Sanchez-Estrada R."/>
            <person name="Gonzalez-Y-Merchand J.A."/>
            <person name="Rivera-Gutierrez S."/>
        </authorList>
    </citation>
    <scope>NUCLEOTIDE SEQUENCE [LARGE SCALE GENOMIC DNA]</scope>
    <source>
        <strain evidence="7 8">CST 7247</strain>
    </source>
</reference>
<evidence type="ECO:0000256" key="3">
    <source>
        <dbReference type="ARBA" id="ARBA00023125"/>
    </source>
</evidence>
<dbReference type="GO" id="GO:0003700">
    <property type="term" value="F:DNA-binding transcription factor activity"/>
    <property type="evidence" value="ECO:0007669"/>
    <property type="project" value="TreeGrafter"/>
</dbReference>
<dbReference type="GO" id="GO:0000976">
    <property type="term" value="F:transcription cis-regulatory region binding"/>
    <property type="evidence" value="ECO:0007669"/>
    <property type="project" value="TreeGrafter"/>
</dbReference>
<dbReference type="FunFam" id="1.10.10.60:FF:000141">
    <property type="entry name" value="TetR family transcriptional regulator"/>
    <property type="match status" value="1"/>
</dbReference>
<dbReference type="Gene3D" id="1.10.10.60">
    <property type="entry name" value="Homeodomain-like"/>
    <property type="match status" value="2"/>
</dbReference>
<dbReference type="EMBL" id="JAACYR010000147">
    <property type="protein sequence ID" value="NDJ91918.1"/>
    <property type="molecule type" value="Genomic_DNA"/>
</dbReference>
<feature type="domain" description="HTH tetR-type" evidence="6">
    <location>
        <begin position="24"/>
        <end position="84"/>
    </location>
</feature>
<dbReference type="AlphaFoldDB" id="A0A7K3LHR9"/>
<dbReference type="PRINTS" id="PR00455">
    <property type="entry name" value="HTHTETR"/>
</dbReference>
<gene>
    <name evidence="7" type="ORF">GWR20_22725</name>
</gene>
<name>A0A7K3LHR9_9MYCO</name>
<organism evidence="7 8">
    <name type="scientific">Mycolicibacter kumamotonensis</name>
    <dbReference type="NCBI Taxonomy" id="354243"/>
    <lineage>
        <taxon>Bacteria</taxon>
        <taxon>Bacillati</taxon>
        <taxon>Actinomycetota</taxon>
        <taxon>Actinomycetes</taxon>
        <taxon>Mycobacteriales</taxon>
        <taxon>Mycobacteriaceae</taxon>
        <taxon>Mycolicibacter</taxon>
    </lineage>
</organism>
<dbReference type="InterPro" id="IPR001647">
    <property type="entry name" value="HTH_TetR"/>
</dbReference>
<dbReference type="Gene3D" id="1.10.357.10">
    <property type="entry name" value="Tetracycline Repressor, domain 2"/>
    <property type="match status" value="2"/>
</dbReference>
<comment type="caution">
    <text evidence="7">The sequence shown here is derived from an EMBL/GenBank/DDBJ whole genome shotgun (WGS) entry which is preliminary data.</text>
</comment>
<comment type="subunit">
    <text evidence="1">Homodimer.</text>
</comment>
<dbReference type="Pfam" id="PF00440">
    <property type="entry name" value="TetR_N"/>
    <property type="match status" value="2"/>
</dbReference>
<dbReference type="Proteomes" id="UP000466523">
    <property type="component" value="Unassembled WGS sequence"/>
</dbReference>
<dbReference type="InterPro" id="IPR009057">
    <property type="entry name" value="Homeodomain-like_sf"/>
</dbReference>
<evidence type="ECO:0000256" key="5">
    <source>
        <dbReference type="PROSITE-ProRule" id="PRU00335"/>
    </source>
</evidence>
<keyword evidence="3 5" id="KW-0238">DNA-binding</keyword>
<keyword evidence="4" id="KW-0804">Transcription</keyword>
<dbReference type="PANTHER" id="PTHR30055:SF234">
    <property type="entry name" value="HTH-TYPE TRANSCRIPTIONAL REGULATOR BETI"/>
    <property type="match status" value="1"/>
</dbReference>
<dbReference type="PROSITE" id="PS50977">
    <property type="entry name" value="HTH_TETR_2"/>
    <property type="match status" value="2"/>
</dbReference>
<evidence type="ECO:0000256" key="2">
    <source>
        <dbReference type="ARBA" id="ARBA00023015"/>
    </source>
</evidence>
<proteinExistence type="predicted"/>
<dbReference type="GO" id="GO:0045892">
    <property type="term" value="P:negative regulation of DNA-templated transcription"/>
    <property type="evidence" value="ECO:0007669"/>
    <property type="project" value="UniProtKB-ARBA"/>
</dbReference>
<evidence type="ECO:0000259" key="6">
    <source>
        <dbReference type="PROSITE" id="PS50977"/>
    </source>
</evidence>
<evidence type="ECO:0000256" key="4">
    <source>
        <dbReference type="ARBA" id="ARBA00023163"/>
    </source>
</evidence>
<feature type="DNA-binding region" description="H-T-H motif" evidence="5">
    <location>
        <begin position="47"/>
        <end position="66"/>
    </location>
</feature>
<feature type="DNA-binding region" description="H-T-H motif" evidence="5">
    <location>
        <begin position="256"/>
        <end position="275"/>
    </location>
</feature>
<accession>A0A7K3LHR9</accession>
<evidence type="ECO:0000313" key="8">
    <source>
        <dbReference type="Proteomes" id="UP000466523"/>
    </source>
</evidence>
<protein>
    <submittedName>
        <fullName evidence="7">TetR/AcrR family transcriptional regulator</fullName>
    </submittedName>
</protein>
<dbReference type="PANTHER" id="PTHR30055">
    <property type="entry name" value="HTH-TYPE TRANSCRIPTIONAL REGULATOR RUTR"/>
    <property type="match status" value="1"/>
</dbReference>
<keyword evidence="2" id="KW-0805">Transcription regulation</keyword>